<sequence>MITNKTLSFFITPEVLNSNPLLKINKITSKKDLMQVDHKWKCISCNKEIYHPVAMMPLIHCRCEYENWDFDNQSLYIQKIYRDEKQQDLVAIKIGITKQDGNVRKNFTDSFSIYHHKLFFEVRMAYALAAKIEARIKRELPVGFISKAEMQDGYTETASPDCLDQMLAIYEEEIATTQLPF</sequence>
<keyword evidence="2" id="KW-1185">Reference proteome</keyword>
<reference evidence="1 2" key="1">
    <citation type="submission" date="2021-01" db="EMBL/GenBank/DDBJ databases">
        <title>Complete genome sequence of Erwinia rhapontici MAFF 311153.</title>
        <authorList>
            <person name="Morohoshi T."/>
            <person name="Someya N."/>
        </authorList>
    </citation>
    <scope>NUCLEOTIDE SEQUENCE [LARGE SCALE GENOMIC DNA]</scope>
    <source>
        <strain evidence="1 2">MAFF 311153</strain>
    </source>
</reference>
<dbReference type="RefSeq" id="WP_212812827.1">
    <property type="nucleotide sequence ID" value="NZ_AP024329.1"/>
</dbReference>
<proteinExistence type="predicted"/>
<dbReference type="EMBL" id="AP024329">
    <property type="protein sequence ID" value="BCQ35271.1"/>
    <property type="molecule type" value="Genomic_DNA"/>
</dbReference>
<accession>A0ABM7N1E1</accession>
<evidence type="ECO:0000313" key="2">
    <source>
        <dbReference type="Proteomes" id="UP000677515"/>
    </source>
</evidence>
<organism evidence="1 2">
    <name type="scientific">Erwinia rhapontici</name>
    <name type="common">Pectobacterium rhapontici</name>
    <dbReference type="NCBI Taxonomy" id="55212"/>
    <lineage>
        <taxon>Bacteria</taxon>
        <taxon>Pseudomonadati</taxon>
        <taxon>Pseudomonadota</taxon>
        <taxon>Gammaproteobacteria</taxon>
        <taxon>Enterobacterales</taxon>
        <taxon>Erwiniaceae</taxon>
        <taxon>Erwinia</taxon>
    </lineage>
</organism>
<gene>
    <name evidence="1" type="ORF">ERHA53_26140</name>
</gene>
<protein>
    <submittedName>
        <fullName evidence="1">Uncharacterized protein</fullName>
    </submittedName>
</protein>
<evidence type="ECO:0000313" key="1">
    <source>
        <dbReference type="EMBL" id="BCQ35271.1"/>
    </source>
</evidence>
<name>A0ABM7N1E1_ERWRD</name>
<dbReference type="Proteomes" id="UP000677515">
    <property type="component" value="Chromosome"/>
</dbReference>